<proteinExistence type="predicted"/>
<evidence type="ECO:0000313" key="2">
    <source>
        <dbReference type="Proteomes" id="UP000790709"/>
    </source>
</evidence>
<organism evidence="1 2">
    <name type="scientific">Leucogyrophana mollusca</name>
    <dbReference type="NCBI Taxonomy" id="85980"/>
    <lineage>
        <taxon>Eukaryota</taxon>
        <taxon>Fungi</taxon>
        <taxon>Dikarya</taxon>
        <taxon>Basidiomycota</taxon>
        <taxon>Agaricomycotina</taxon>
        <taxon>Agaricomycetes</taxon>
        <taxon>Agaricomycetidae</taxon>
        <taxon>Boletales</taxon>
        <taxon>Boletales incertae sedis</taxon>
        <taxon>Leucogyrophana</taxon>
    </lineage>
</organism>
<dbReference type="EMBL" id="MU266526">
    <property type="protein sequence ID" value="KAH7921438.1"/>
    <property type="molecule type" value="Genomic_DNA"/>
</dbReference>
<reference evidence="1" key="1">
    <citation type="journal article" date="2021" name="New Phytol.">
        <title>Evolutionary innovations through gain and loss of genes in the ectomycorrhizal Boletales.</title>
        <authorList>
            <person name="Wu G."/>
            <person name="Miyauchi S."/>
            <person name="Morin E."/>
            <person name="Kuo A."/>
            <person name="Drula E."/>
            <person name="Varga T."/>
            <person name="Kohler A."/>
            <person name="Feng B."/>
            <person name="Cao Y."/>
            <person name="Lipzen A."/>
            <person name="Daum C."/>
            <person name="Hundley H."/>
            <person name="Pangilinan J."/>
            <person name="Johnson J."/>
            <person name="Barry K."/>
            <person name="LaButti K."/>
            <person name="Ng V."/>
            <person name="Ahrendt S."/>
            <person name="Min B."/>
            <person name="Choi I.G."/>
            <person name="Park H."/>
            <person name="Plett J.M."/>
            <person name="Magnuson J."/>
            <person name="Spatafora J.W."/>
            <person name="Nagy L.G."/>
            <person name="Henrissat B."/>
            <person name="Grigoriev I.V."/>
            <person name="Yang Z.L."/>
            <person name="Xu J."/>
            <person name="Martin F.M."/>
        </authorList>
    </citation>
    <scope>NUCLEOTIDE SEQUENCE</scope>
    <source>
        <strain evidence="1">KUC20120723A-06</strain>
    </source>
</reference>
<comment type="caution">
    <text evidence="1">The sequence shown here is derived from an EMBL/GenBank/DDBJ whole genome shotgun (WGS) entry which is preliminary data.</text>
</comment>
<keyword evidence="2" id="KW-1185">Reference proteome</keyword>
<evidence type="ECO:0000313" key="1">
    <source>
        <dbReference type="EMBL" id="KAH7921438.1"/>
    </source>
</evidence>
<sequence>MPSSNTTRSEDCLYLNVVRPANVSVDARLPVVVWIYGGAFETGDASAYNGIPVVARSAALGSEVIHVSFNYRLNGFGFLAGSEVQEEGVANLGLYDQRLALQWVQENIEQFGGDPSRVIAWGQSAGAISIWLHMVAFDGELNGLFSGAVTQSGFAQPLHYINESQPIYDEMVAYTNCSTPASGNSTLDCLRAAPYETLLAAVNEIPPLLSYQSLETSFRPTVDGVMFTRTMRESFNVGKYAKIPIIAGDVDDEGTLFSLLNVNVTTDAQFLSYVQQNYMPTANETQMTLLGQHYPEEPALGSPFATGSNYTITPQYKRISAFQGDFYFQTPRRFGLSIASKTQKVWSYLYRAEKYNGLGTFHETDLQEFYELTPDADFVGTDALVNFAYNLDPNVPAGGYKSNPSPPSQLATIQWPLYNSTTNGSLLTFEPGNFLNITQDDYRLEGMLYLSELQDQLGL</sequence>
<protein>
    <submittedName>
        <fullName evidence="1">Sterol esterase</fullName>
    </submittedName>
</protein>
<gene>
    <name evidence="1" type="ORF">BV22DRAFT_1019348</name>
</gene>
<accession>A0ACB8B895</accession>
<name>A0ACB8B895_9AGAM</name>
<dbReference type="Proteomes" id="UP000790709">
    <property type="component" value="Unassembled WGS sequence"/>
</dbReference>